<feature type="domain" description="CobN/magnesium chelatase" evidence="1">
    <location>
        <begin position="156"/>
        <end position="1252"/>
    </location>
</feature>
<dbReference type="EMBL" id="FNBN01000002">
    <property type="protein sequence ID" value="SDF50404.1"/>
    <property type="molecule type" value="Genomic_DNA"/>
</dbReference>
<dbReference type="NCBIfam" id="TIGR02257">
    <property type="entry name" value="cobalto_cobN"/>
    <property type="match status" value="1"/>
</dbReference>
<name>A0A1G7LM11_CHIFI</name>
<protein>
    <submittedName>
        <fullName evidence="2">Cobaltochelatase CobN subunit</fullName>
    </submittedName>
</protein>
<dbReference type="CDD" id="cd10150">
    <property type="entry name" value="CobN_like"/>
    <property type="match status" value="1"/>
</dbReference>
<organism evidence="2 3">
    <name type="scientific">Chitinophaga filiformis</name>
    <name type="common">Myxococcus filiformis</name>
    <name type="synonym">Flexibacter filiformis</name>
    <dbReference type="NCBI Taxonomy" id="104663"/>
    <lineage>
        <taxon>Bacteria</taxon>
        <taxon>Pseudomonadati</taxon>
        <taxon>Bacteroidota</taxon>
        <taxon>Chitinophagia</taxon>
        <taxon>Chitinophagales</taxon>
        <taxon>Chitinophagaceae</taxon>
        <taxon>Chitinophaga</taxon>
    </lineage>
</organism>
<dbReference type="Proteomes" id="UP000199045">
    <property type="component" value="Unassembled WGS sequence"/>
</dbReference>
<dbReference type="GO" id="GO:0009236">
    <property type="term" value="P:cobalamin biosynthetic process"/>
    <property type="evidence" value="ECO:0007669"/>
    <property type="project" value="InterPro"/>
</dbReference>
<accession>A0A1G7LM11</accession>
<sequence length="1265" mass="142729">MHLIPTIPGGWNPNGEGVFHIQQQPGDIVLLSAADTEIHSLNNAYRDLYQQAAAALLSNVSITKNAGLPSLRISNLVYLKQELTIDKYVEEVIGEAKLVICRFLGGKNYYPYLFEAVSIACELKKIPVLFLPGYDVPDIELLNSSTVDMHIADTVWKYLCAGGRRNHLQCLQYIFYTFFQLPYVFEAPQRLPDLFLFHPDRGIIAAGEEHTIIPQQASSGNAVILVYQTHYLADNLEPVHYLATLLEQQEINPIIAFASNLRDQATCDELFNLLHKIGASMDVIINTTSFSIKSLLDTTDDQFIFRKMNVPVIQAIFASCTKEIWQENLFGLTPTDVAMNIALPEIDGRIITTAVSFKSSLGRDALTDSDILKYTTHEEGCDFVVEFAKRWIAIRNKENKDKRIALIMPNYPNKDSRLANGVGLDTPASIITILHALKADNYHLGDFVPADSAELIELITHYITNDTDTALYRPYQVSLKIPRFYQYYNELSPVLRQKIEQQWGQPEDSPNYNTDEFIIPGFLLGNTFVSIQPARGYNQDIKAIYHSPDLPPTYAYLAYYFWVNSVFHADAVVHVGKHGNLEWLPGKSVALSRETCFPAVLLNPIPHFYPFIINDPGEGTQAKRRNHAIIIDHLIPPMTRAESYGVLTKLEHLIDEYYDAYSIDPKRTAVIKTQITQLVREANLEADLQSSVKDIDELLVKLDGYLCELKEAQIRDGLHILGKAPEGEQLTDLLVALHRVPVAGKMGITQVLAQDLGLPMDPLNCDYQAAFATDGRHAVFAACRINGDVIAALEKLAKTLIGEALIAPDQLPEQYPLTSEYCRFIIYNTLPKIQATSEEITHLLQGLNGQYVPSGSSGAPTRGRLDVLPTGRNFYSVDVRAIPTQTAYNLGVKSANLIIDRYLQEHGDYPESIGLSVWGTSTMRTGGDDIAQALALMGVKPVWQAANRRVSDFEIIPLITLRRPRVDVMLRISGFFRDAFPDVISLFNAAVEKVAQLDESPEQNPIRKRFLKEKQEWQSKGLAEEKAHKRALFRVFGSKPGAYGAGLQAVIDEKNWQSREDLAKVYINWSGYAYGADRIGESAHEVFEKRLSDIQIIMHNQDNREHDILDSDDYYQFQGGLANAVQTITGAQPSIYFGDHARPENPQVKTLKQELLKVYRSRVINPKWIAGVKRHGYKGAFEMAATMDYLFAYDATTDLVDDFMYEGITHAYLFDEDNRQFIEQVNPWALKDMTERMLEAIQRGMWKQPEKETLERLQQLFIDQE</sequence>
<dbReference type="RefSeq" id="WP_089830209.1">
    <property type="nucleotide sequence ID" value="NZ_FNBN01000002.1"/>
</dbReference>
<dbReference type="AlphaFoldDB" id="A0A1G7LM11"/>
<evidence type="ECO:0000259" key="1">
    <source>
        <dbReference type="Pfam" id="PF02514"/>
    </source>
</evidence>
<dbReference type="PANTHER" id="PTHR44119:SF4">
    <property type="entry name" value="AEROBIC COBALTOCHELATASE SUBUNIT COBN"/>
    <property type="match status" value="1"/>
</dbReference>
<proteinExistence type="predicted"/>
<reference evidence="2 3" key="1">
    <citation type="submission" date="2016-10" db="EMBL/GenBank/DDBJ databases">
        <authorList>
            <person name="de Groot N.N."/>
        </authorList>
    </citation>
    <scope>NUCLEOTIDE SEQUENCE [LARGE SCALE GENOMIC DNA]</scope>
    <source>
        <strain evidence="2 3">DSM 527</strain>
    </source>
</reference>
<dbReference type="OrthoDB" id="9757976at2"/>
<dbReference type="STRING" id="104663.SAMN04488121_102115"/>
<dbReference type="Pfam" id="PF02514">
    <property type="entry name" value="CobN-Mg_chel"/>
    <property type="match status" value="1"/>
</dbReference>
<dbReference type="GO" id="GO:0051116">
    <property type="term" value="F:cobaltochelatase activity"/>
    <property type="evidence" value="ECO:0007669"/>
    <property type="project" value="InterPro"/>
</dbReference>
<dbReference type="InterPro" id="IPR011953">
    <property type="entry name" value="Cobalto_CobN"/>
</dbReference>
<evidence type="ECO:0000313" key="2">
    <source>
        <dbReference type="EMBL" id="SDF50404.1"/>
    </source>
</evidence>
<dbReference type="PANTHER" id="PTHR44119">
    <property type="entry name" value="MAGNESIUM-CHELATASE SUBUNIT CHLH, CHLOROPLASTIC"/>
    <property type="match status" value="1"/>
</dbReference>
<gene>
    <name evidence="2" type="ORF">SAMN04488121_102115</name>
</gene>
<dbReference type="InterPro" id="IPR003672">
    <property type="entry name" value="CobN/Mg_chltase"/>
</dbReference>
<evidence type="ECO:0000313" key="3">
    <source>
        <dbReference type="Proteomes" id="UP000199045"/>
    </source>
</evidence>